<dbReference type="EMBL" id="AJYQ02000117">
    <property type="protein sequence ID" value="OEE32162.1"/>
    <property type="molecule type" value="Genomic_DNA"/>
</dbReference>
<protein>
    <submittedName>
        <fullName evidence="1">Uncharacterized protein</fullName>
    </submittedName>
</protein>
<name>A0A1E5BCH1_9VIBR</name>
<accession>A0A1E5BCH1</accession>
<sequence>MSNAILLTWLADTSIKILGIDALRMRIWRALLNRSPLIVEFNEKSRMDYAAPNLTIGGVRLRICGQKNGQSQ</sequence>
<evidence type="ECO:0000313" key="2">
    <source>
        <dbReference type="Proteomes" id="UP000094741"/>
    </source>
</evidence>
<organism evidence="1 2">
    <name type="scientific">Vibrio genomosp. F10 str. ZF-129</name>
    <dbReference type="NCBI Taxonomy" id="1187848"/>
    <lineage>
        <taxon>Bacteria</taxon>
        <taxon>Pseudomonadati</taxon>
        <taxon>Pseudomonadota</taxon>
        <taxon>Gammaproteobacteria</taxon>
        <taxon>Vibrionales</taxon>
        <taxon>Vibrionaceae</taxon>
        <taxon>Vibrio</taxon>
    </lineage>
</organism>
<proteinExistence type="predicted"/>
<reference evidence="1 2" key="1">
    <citation type="journal article" date="2012" name="Science">
        <title>Ecological populations of bacteria act as socially cohesive units of antibiotic production and resistance.</title>
        <authorList>
            <person name="Cordero O.X."/>
            <person name="Wildschutte H."/>
            <person name="Kirkup B."/>
            <person name="Proehl S."/>
            <person name="Ngo L."/>
            <person name="Hussain F."/>
            <person name="Le Roux F."/>
            <person name="Mincer T."/>
            <person name="Polz M.F."/>
        </authorList>
    </citation>
    <scope>NUCLEOTIDE SEQUENCE [LARGE SCALE GENOMIC DNA]</scope>
    <source>
        <strain evidence="1 2">ZF-129</strain>
    </source>
</reference>
<dbReference type="AlphaFoldDB" id="A0A1E5BCH1"/>
<evidence type="ECO:0000313" key="1">
    <source>
        <dbReference type="EMBL" id="OEE32162.1"/>
    </source>
</evidence>
<dbReference type="STRING" id="1187848.A1QO_11740"/>
<comment type="caution">
    <text evidence="1">The sequence shown here is derived from an EMBL/GenBank/DDBJ whole genome shotgun (WGS) entry which is preliminary data.</text>
</comment>
<dbReference type="Proteomes" id="UP000094741">
    <property type="component" value="Unassembled WGS sequence"/>
</dbReference>
<gene>
    <name evidence="1" type="ORF">A1QO_11740</name>
</gene>